<dbReference type="Pfam" id="PF02010">
    <property type="entry name" value="REJ"/>
    <property type="match status" value="1"/>
</dbReference>
<feature type="domain" description="EGF-like" evidence="7">
    <location>
        <begin position="42"/>
        <end position="83"/>
    </location>
</feature>
<evidence type="ECO:0000256" key="4">
    <source>
        <dbReference type="ARBA" id="ARBA00022989"/>
    </source>
</evidence>
<dbReference type="PROSITE" id="PS50026">
    <property type="entry name" value="EGF_3"/>
    <property type="match status" value="1"/>
</dbReference>
<sequence length="441" mass="50482">MHVCQTTCNDGGCEFTERGNVSKGCFCPISDSSRALKICESYRDACTNEIVRYPPCKNDGKCVTALGFPYCDCPINDSEIQCDGFDNKLDRTYPKKPSLYYRTKVKPGESLMAFLVIEPDSNSYLMQFVNNAKGTHTESIDKVSMTIDELYSECKQLGSETFQINEEMCNFAKTTYGSDHSKIESFPVIPYFMSKTRSHRTDVHFNGNKSEHRIGGLYAIQLKVIDQITKKIFFSFEFFHLVVDDESSYCLPFVDPGQNCKTRMNLLKVKRNEDMPILKMVITPDTEMCEEPPEYIIEWKVLTAEIWQNYDIDPVDNLSKKHVKLDEQSSSNPDLVIPKYILPEGEWIVHFKIAIKNQEKQYSSVANRYTCFLGVNLDGLHAEIVGSPLMQVIDSELVTIDASLSYNPNEPNSKQNYVLYIWYCDVKTDEENCQEYITTGK</sequence>
<evidence type="ECO:0000259" key="7">
    <source>
        <dbReference type="PROSITE" id="PS50026"/>
    </source>
</evidence>
<dbReference type="Proteomes" id="UP000325440">
    <property type="component" value="Unassembled WGS sequence"/>
</dbReference>
<evidence type="ECO:0000256" key="2">
    <source>
        <dbReference type="ARBA" id="ARBA00022692"/>
    </source>
</evidence>
<proteinExistence type="predicted"/>
<dbReference type="AlphaFoldDB" id="A0A5E4MW86"/>
<evidence type="ECO:0000256" key="3">
    <source>
        <dbReference type="ARBA" id="ARBA00022737"/>
    </source>
</evidence>
<evidence type="ECO:0000256" key="5">
    <source>
        <dbReference type="ARBA" id="ARBA00023136"/>
    </source>
</evidence>
<evidence type="ECO:0000313" key="8">
    <source>
        <dbReference type="EMBL" id="VVC36587.1"/>
    </source>
</evidence>
<feature type="disulfide bond" evidence="6">
    <location>
        <begin position="73"/>
        <end position="82"/>
    </location>
</feature>
<keyword evidence="3" id="KW-0677">Repeat</keyword>
<comment type="subcellular location">
    <subcellularLocation>
        <location evidence="1">Membrane</location>
    </subcellularLocation>
</comment>
<dbReference type="EMBL" id="CABPRJ010001434">
    <property type="protein sequence ID" value="VVC36587.1"/>
    <property type="molecule type" value="Genomic_DNA"/>
</dbReference>
<gene>
    <name evidence="8" type="ORF">CINCED_3A008667</name>
</gene>
<keyword evidence="9" id="KW-1185">Reference proteome</keyword>
<organism evidence="8 9">
    <name type="scientific">Cinara cedri</name>
    <dbReference type="NCBI Taxonomy" id="506608"/>
    <lineage>
        <taxon>Eukaryota</taxon>
        <taxon>Metazoa</taxon>
        <taxon>Ecdysozoa</taxon>
        <taxon>Arthropoda</taxon>
        <taxon>Hexapoda</taxon>
        <taxon>Insecta</taxon>
        <taxon>Pterygota</taxon>
        <taxon>Neoptera</taxon>
        <taxon>Paraneoptera</taxon>
        <taxon>Hemiptera</taxon>
        <taxon>Sternorrhyncha</taxon>
        <taxon>Aphidomorpha</taxon>
        <taxon>Aphidoidea</taxon>
        <taxon>Aphididae</taxon>
        <taxon>Lachninae</taxon>
        <taxon>Cinara</taxon>
    </lineage>
</organism>
<dbReference type="OrthoDB" id="6629807at2759"/>
<dbReference type="InterPro" id="IPR000742">
    <property type="entry name" value="EGF"/>
</dbReference>
<dbReference type="InterPro" id="IPR002859">
    <property type="entry name" value="PKD/REJ-like"/>
</dbReference>
<dbReference type="GO" id="GO:0006816">
    <property type="term" value="P:calcium ion transport"/>
    <property type="evidence" value="ECO:0007669"/>
    <property type="project" value="TreeGrafter"/>
</dbReference>
<dbReference type="PANTHER" id="PTHR46730:SF1">
    <property type="entry name" value="PLAT DOMAIN-CONTAINING PROTEIN"/>
    <property type="match status" value="1"/>
</dbReference>
<keyword evidence="2" id="KW-0812">Transmembrane</keyword>
<dbReference type="GO" id="GO:0005261">
    <property type="term" value="F:monoatomic cation channel activity"/>
    <property type="evidence" value="ECO:0007669"/>
    <property type="project" value="TreeGrafter"/>
</dbReference>
<protein>
    <submittedName>
        <fullName evidence="8">PKD/REJ-like domain,EGF-like domain</fullName>
    </submittedName>
</protein>
<keyword evidence="6" id="KW-0245">EGF-like domain</keyword>
<dbReference type="PANTHER" id="PTHR46730">
    <property type="entry name" value="POLYCYSTIN-1"/>
    <property type="match status" value="1"/>
</dbReference>
<name>A0A5E4MW86_9HEMI</name>
<keyword evidence="6" id="KW-1015">Disulfide bond</keyword>
<comment type="caution">
    <text evidence="6">Lacks conserved residue(s) required for the propagation of feature annotation.</text>
</comment>
<evidence type="ECO:0000313" key="9">
    <source>
        <dbReference type="Proteomes" id="UP000325440"/>
    </source>
</evidence>
<accession>A0A5E4MW86</accession>
<evidence type="ECO:0000256" key="6">
    <source>
        <dbReference type="PROSITE-ProRule" id="PRU00076"/>
    </source>
</evidence>
<keyword evidence="4" id="KW-1133">Transmembrane helix</keyword>
<reference evidence="8 9" key="1">
    <citation type="submission" date="2019-08" db="EMBL/GenBank/DDBJ databases">
        <authorList>
            <person name="Alioto T."/>
            <person name="Alioto T."/>
            <person name="Gomez Garrido J."/>
        </authorList>
    </citation>
    <scope>NUCLEOTIDE SEQUENCE [LARGE SCALE GENOMIC DNA]</scope>
</reference>
<evidence type="ECO:0000256" key="1">
    <source>
        <dbReference type="ARBA" id="ARBA00004370"/>
    </source>
</evidence>
<dbReference type="GO" id="GO:0005886">
    <property type="term" value="C:plasma membrane"/>
    <property type="evidence" value="ECO:0007669"/>
    <property type="project" value="TreeGrafter"/>
</dbReference>
<keyword evidence="5" id="KW-0472">Membrane</keyword>